<gene>
    <name evidence="1" type="ORF">SBA1_460050</name>
</gene>
<dbReference type="AlphaFoldDB" id="A0A2U3KS08"/>
<dbReference type="SUPFAM" id="SSF52833">
    <property type="entry name" value="Thioredoxin-like"/>
    <property type="match status" value="1"/>
</dbReference>
<evidence type="ECO:0000313" key="1">
    <source>
        <dbReference type="EMBL" id="SPF42453.1"/>
    </source>
</evidence>
<dbReference type="InterPro" id="IPR052565">
    <property type="entry name" value="Glutaredoxin-like_YDR286C"/>
</dbReference>
<reference evidence="2" key="1">
    <citation type="submission" date="2018-02" db="EMBL/GenBank/DDBJ databases">
        <authorList>
            <person name="Hausmann B."/>
        </authorList>
    </citation>
    <scope>NUCLEOTIDE SEQUENCE [LARGE SCALE GENOMIC DNA]</scope>
    <source>
        <strain evidence="2">Peat soil MAG SbA1</strain>
    </source>
</reference>
<dbReference type="EMBL" id="OMOD01000140">
    <property type="protein sequence ID" value="SPF42453.1"/>
    <property type="molecule type" value="Genomic_DNA"/>
</dbReference>
<dbReference type="Pfam" id="PF05768">
    <property type="entry name" value="Glrx-like"/>
    <property type="match status" value="1"/>
</dbReference>
<sequence>MPVPRSVVVYSRKGCHLCEVVKESLARLSRHGGFTWREIDVDTDAELRRQFNDELPVVFIDGRKAFKYRMDEQEFLRKLDS</sequence>
<dbReference type="Gene3D" id="3.40.30.10">
    <property type="entry name" value="Glutaredoxin"/>
    <property type="match status" value="1"/>
</dbReference>
<evidence type="ECO:0000313" key="2">
    <source>
        <dbReference type="Proteomes" id="UP000238701"/>
    </source>
</evidence>
<accession>A0A2U3KS08</accession>
<dbReference type="PANTHER" id="PTHR33558">
    <property type="entry name" value="GLUTAREDOXIN-LIKE PROTEIN C5ORF63 HOMOLOG"/>
    <property type="match status" value="1"/>
</dbReference>
<proteinExistence type="predicted"/>
<name>A0A2U3KS08_9BACT</name>
<dbReference type="PANTHER" id="PTHR33558:SF1">
    <property type="entry name" value="GLUTAREDOXIN-LIKE PROTEIN C5ORF63 HOMOLOG"/>
    <property type="match status" value="1"/>
</dbReference>
<dbReference type="InterPro" id="IPR036249">
    <property type="entry name" value="Thioredoxin-like_sf"/>
</dbReference>
<dbReference type="InterPro" id="IPR008554">
    <property type="entry name" value="Glutaredoxin-like"/>
</dbReference>
<dbReference type="Proteomes" id="UP000238701">
    <property type="component" value="Unassembled WGS sequence"/>
</dbReference>
<organism evidence="1 2">
    <name type="scientific">Candidatus Sulfotelmatobacter kueseliae</name>
    <dbReference type="NCBI Taxonomy" id="2042962"/>
    <lineage>
        <taxon>Bacteria</taxon>
        <taxon>Pseudomonadati</taxon>
        <taxon>Acidobacteriota</taxon>
        <taxon>Terriglobia</taxon>
        <taxon>Terriglobales</taxon>
        <taxon>Candidatus Korobacteraceae</taxon>
        <taxon>Candidatus Sulfotelmatobacter</taxon>
    </lineage>
</organism>
<dbReference type="OrthoDB" id="32865at2"/>
<protein>
    <submittedName>
        <fullName evidence="1">Glutaredoxin 2</fullName>
    </submittedName>
</protein>